<dbReference type="EMBL" id="CAAALY010265921">
    <property type="protein sequence ID" value="VEL40672.1"/>
    <property type="molecule type" value="Genomic_DNA"/>
</dbReference>
<dbReference type="AlphaFoldDB" id="A0A3S5BUK3"/>
<feature type="non-terminal residue" evidence="2">
    <location>
        <position position="297"/>
    </location>
</feature>
<evidence type="ECO:0000256" key="1">
    <source>
        <dbReference type="SAM" id="MobiDB-lite"/>
    </source>
</evidence>
<reference evidence="2" key="1">
    <citation type="submission" date="2018-11" db="EMBL/GenBank/DDBJ databases">
        <authorList>
            <consortium name="Pathogen Informatics"/>
        </authorList>
    </citation>
    <scope>NUCLEOTIDE SEQUENCE</scope>
</reference>
<name>A0A3S5BUK3_9PLAT</name>
<dbReference type="Proteomes" id="UP000784294">
    <property type="component" value="Unassembled WGS sequence"/>
</dbReference>
<comment type="caution">
    <text evidence="2">The sequence shown here is derived from an EMBL/GenBank/DDBJ whole genome shotgun (WGS) entry which is preliminary data.</text>
</comment>
<evidence type="ECO:0000313" key="2">
    <source>
        <dbReference type="EMBL" id="VEL40672.1"/>
    </source>
</evidence>
<feature type="compositionally biased region" description="Low complexity" evidence="1">
    <location>
        <begin position="242"/>
        <end position="297"/>
    </location>
</feature>
<feature type="compositionally biased region" description="Polar residues" evidence="1">
    <location>
        <begin position="229"/>
        <end position="241"/>
    </location>
</feature>
<feature type="compositionally biased region" description="Basic residues" evidence="1">
    <location>
        <begin position="184"/>
        <end position="197"/>
    </location>
</feature>
<protein>
    <submittedName>
        <fullName evidence="2">Uncharacterized protein</fullName>
    </submittedName>
</protein>
<proteinExistence type="predicted"/>
<sequence>MLSAFARKSKAAKPACTRSDEMPASETNNHCAQSASLGSRVRQTTKKRSTSLVPLSFLTPHLRPTKQLSAGTSSAASATTSARLVVSEGRAGSAAPEPSVGRIGNCTSLNRRQLISPTVTFQSHLPTRVWQASPSPSPPDASRQLAQVRMSSTSDLAPREQLEVGMCRQDQTWATGHIEAVSRLLRHRPRGRRRRQSSRAVGGQSIKDRDNRSTTTESFWSDGLESSEDTSPSSYAQSRGESSLSVGTSSLLSPDNSTTTTTSSSSSSSSSSRSESENALSLSRASLTSSSSSTSSS</sequence>
<organism evidence="2 3">
    <name type="scientific">Protopolystoma xenopodis</name>
    <dbReference type="NCBI Taxonomy" id="117903"/>
    <lineage>
        <taxon>Eukaryota</taxon>
        <taxon>Metazoa</taxon>
        <taxon>Spiralia</taxon>
        <taxon>Lophotrochozoa</taxon>
        <taxon>Platyhelminthes</taxon>
        <taxon>Monogenea</taxon>
        <taxon>Polyopisthocotylea</taxon>
        <taxon>Polystomatidea</taxon>
        <taxon>Polystomatidae</taxon>
        <taxon>Protopolystoma</taxon>
    </lineage>
</organism>
<keyword evidence="3" id="KW-1185">Reference proteome</keyword>
<feature type="region of interest" description="Disordered" evidence="1">
    <location>
        <begin position="1"/>
        <end position="58"/>
    </location>
</feature>
<evidence type="ECO:0000313" key="3">
    <source>
        <dbReference type="Proteomes" id="UP000784294"/>
    </source>
</evidence>
<accession>A0A3S5BUK3</accession>
<gene>
    <name evidence="2" type="ORF">PXEA_LOCUS34112</name>
</gene>
<feature type="region of interest" description="Disordered" evidence="1">
    <location>
        <begin position="184"/>
        <end position="297"/>
    </location>
</feature>
<feature type="compositionally biased region" description="Polar residues" evidence="1">
    <location>
        <begin position="25"/>
        <end position="37"/>
    </location>
</feature>